<dbReference type="EMBL" id="JAHRHJ020003813">
    <property type="protein sequence ID" value="KAH9290290.1"/>
    <property type="molecule type" value="Genomic_DNA"/>
</dbReference>
<feature type="non-terminal residue" evidence="2">
    <location>
        <position position="79"/>
    </location>
</feature>
<gene>
    <name evidence="2" type="ORF">KI387_034407</name>
</gene>
<accession>A0AA38F627</accession>
<evidence type="ECO:0000256" key="1">
    <source>
        <dbReference type="SAM" id="MobiDB-lite"/>
    </source>
</evidence>
<evidence type="ECO:0000313" key="3">
    <source>
        <dbReference type="Proteomes" id="UP000824469"/>
    </source>
</evidence>
<proteinExistence type="predicted"/>
<protein>
    <submittedName>
        <fullName evidence="2">Uncharacterized protein</fullName>
    </submittedName>
</protein>
<feature type="region of interest" description="Disordered" evidence="1">
    <location>
        <begin position="45"/>
        <end position="79"/>
    </location>
</feature>
<dbReference type="AlphaFoldDB" id="A0AA38F627"/>
<organism evidence="2 3">
    <name type="scientific">Taxus chinensis</name>
    <name type="common">Chinese yew</name>
    <name type="synonym">Taxus wallichiana var. chinensis</name>
    <dbReference type="NCBI Taxonomy" id="29808"/>
    <lineage>
        <taxon>Eukaryota</taxon>
        <taxon>Viridiplantae</taxon>
        <taxon>Streptophyta</taxon>
        <taxon>Embryophyta</taxon>
        <taxon>Tracheophyta</taxon>
        <taxon>Spermatophyta</taxon>
        <taxon>Pinopsida</taxon>
        <taxon>Pinidae</taxon>
        <taxon>Conifers II</taxon>
        <taxon>Cupressales</taxon>
        <taxon>Taxaceae</taxon>
        <taxon>Taxus</taxon>
    </lineage>
</organism>
<evidence type="ECO:0000313" key="2">
    <source>
        <dbReference type="EMBL" id="KAH9290290.1"/>
    </source>
</evidence>
<feature type="compositionally biased region" description="Basic and acidic residues" evidence="1">
    <location>
        <begin position="57"/>
        <end position="79"/>
    </location>
</feature>
<name>A0AA38F627_TAXCH</name>
<reference evidence="2 3" key="1">
    <citation type="journal article" date="2021" name="Nat. Plants">
        <title>The Taxus genome provides insights into paclitaxel biosynthesis.</title>
        <authorList>
            <person name="Xiong X."/>
            <person name="Gou J."/>
            <person name="Liao Q."/>
            <person name="Li Y."/>
            <person name="Zhou Q."/>
            <person name="Bi G."/>
            <person name="Li C."/>
            <person name="Du R."/>
            <person name="Wang X."/>
            <person name="Sun T."/>
            <person name="Guo L."/>
            <person name="Liang H."/>
            <person name="Lu P."/>
            <person name="Wu Y."/>
            <person name="Zhang Z."/>
            <person name="Ro D.K."/>
            <person name="Shang Y."/>
            <person name="Huang S."/>
            <person name="Yan J."/>
        </authorList>
    </citation>
    <scope>NUCLEOTIDE SEQUENCE [LARGE SCALE GENOMIC DNA]</scope>
    <source>
        <strain evidence="2">Ta-2019</strain>
    </source>
</reference>
<comment type="caution">
    <text evidence="2">The sequence shown here is derived from an EMBL/GenBank/DDBJ whole genome shotgun (WGS) entry which is preliminary data.</text>
</comment>
<dbReference type="Proteomes" id="UP000824469">
    <property type="component" value="Unassembled WGS sequence"/>
</dbReference>
<feature type="non-terminal residue" evidence="2">
    <location>
        <position position="1"/>
    </location>
</feature>
<sequence>GRRGDPSWTVVIPSVLIAIRSVVCARRVVFSLQAPLLQIAASPTLNREQDESIDINSDYREDTGDETKEESFREDIEDE</sequence>
<keyword evidence="3" id="KW-1185">Reference proteome</keyword>